<feature type="region of interest" description="Disordered" evidence="1">
    <location>
        <begin position="60"/>
        <end position="97"/>
    </location>
</feature>
<comment type="caution">
    <text evidence="2">The sequence shown here is derived from an EMBL/GenBank/DDBJ whole genome shotgun (WGS) entry which is preliminary data.</text>
</comment>
<dbReference type="AlphaFoldDB" id="A0A426YIL3"/>
<evidence type="ECO:0000313" key="3">
    <source>
        <dbReference type="Proteomes" id="UP000287651"/>
    </source>
</evidence>
<feature type="compositionally biased region" description="Low complexity" evidence="1">
    <location>
        <begin position="71"/>
        <end position="91"/>
    </location>
</feature>
<organism evidence="2 3">
    <name type="scientific">Ensete ventricosum</name>
    <name type="common">Abyssinian banana</name>
    <name type="synonym">Musa ensete</name>
    <dbReference type="NCBI Taxonomy" id="4639"/>
    <lineage>
        <taxon>Eukaryota</taxon>
        <taxon>Viridiplantae</taxon>
        <taxon>Streptophyta</taxon>
        <taxon>Embryophyta</taxon>
        <taxon>Tracheophyta</taxon>
        <taxon>Spermatophyta</taxon>
        <taxon>Magnoliopsida</taxon>
        <taxon>Liliopsida</taxon>
        <taxon>Zingiberales</taxon>
        <taxon>Musaceae</taxon>
        <taxon>Ensete</taxon>
    </lineage>
</organism>
<accession>A0A426YIL3</accession>
<evidence type="ECO:0000313" key="2">
    <source>
        <dbReference type="EMBL" id="RRT51592.1"/>
    </source>
</evidence>
<name>A0A426YIL3_ENSVE</name>
<dbReference type="EMBL" id="AMZH03012141">
    <property type="protein sequence ID" value="RRT51592.1"/>
    <property type="molecule type" value="Genomic_DNA"/>
</dbReference>
<evidence type="ECO:0000256" key="1">
    <source>
        <dbReference type="SAM" id="MobiDB-lite"/>
    </source>
</evidence>
<feature type="non-terminal residue" evidence="2">
    <location>
        <position position="1"/>
    </location>
</feature>
<sequence length="131" mass="14101">AQARRREVRAPRLISRWHTSKRRCLGARPSPGVGRFGRAPGFYQATIALFLSWNAGFRQGGTRGRGGGNGPSSESGETGGSMSRSSTAATTTRRDDDDASLSIARALWKLTKRGTESGVVHSSIVIRVNEE</sequence>
<protein>
    <submittedName>
        <fullName evidence="2">Uncharacterized protein</fullName>
    </submittedName>
</protein>
<gene>
    <name evidence="2" type="ORF">B296_00051020</name>
</gene>
<reference evidence="2 3" key="1">
    <citation type="journal article" date="2014" name="Agronomy (Basel)">
        <title>A Draft Genome Sequence for Ensete ventricosum, the Drought-Tolerant Tree Against Hunger.</title>
        <authorList>
            <person name="Harrison J."/>
            <person name="Moore K.A."/>
            <person name="Paszkiewicz K."/>
            <person name="Jones T."/>
            <person name="Grant M."/>
            <person name="Ambacheew D."/>
            <person name="Muzemil S."/>
            <person name="Studholme D.J."/>
        </authorList>
    </citation>
    <scope>NUCLEOTIDE SEQUENCE [LARGE SCALE GENOMIC DNA]</scope>
</reference>
<dbReference type="Proteomes" id="UP000287651">
    <property type="component" value="Unassembled WGS sequence"/>
</dbReference>
<proteinExistence type="predicted"/>
<feature type="compositionally biased region" description="Gly residues" evidence="1">
    <location>
        <begin position="60"/>
        <end position="70"/>
    </location>
</feature>